<sequence length="112" mass="12454">MILDTNKIEEKALANFKGGEKALNARMHVDENNKIIFGRLEPGASIGEHTHETNSEIIFFTSGKGKVIYDGKEERVEAGLCHYCPQGHTHTLINDSDDDLTFHAVIPEHPAK</sequence>
<evidence type="ECO:0000256" key="1">
    <source>
        <dbReference type="ARBA" id="ARBA00022723"/>
    </source>
</evidence>
<gene>
    <name evidence="3" type="ORF">IBLFYP30_00848</name>
</gene>
<organism evidence="3">
    <name type="scientific">Intestinibacter bartlettii</name>
    <dbReference type="NCBI Taxonomy" id="261299"/>
    <lineage>
        <taxon>Bacteria</taxon>
        <taxon>Bacillati</taxon>
        <taxon>Bacillota</taxon>
        <taxon>Clostridia</taxon>
        <taxon>Peptostreptococcales</taxon>
        <taxon>Peptostreptococcaceae</taxon>
        <taxon>Intestinibacter</taxon>
    </lineage>
</organism>
<keyword evidence="1" id="KW-0479">Metal-binding</keyword>
<reference evidence="3" key="1">
    <citation type="submission" date="2019-11" db="EMBL/GenBank/DDBJ databases">
        <authorList>
            <person name="Feng L."/>
        </authorList>
    </citation>
    <scope>NUCLEOTIDE SEQUENCE</scope>
    <source>
        <strain evidence="3">IbartlettiiLFYP30</strain>
    </source>
</reference>
<dbReference type="RefSeq" id="WP_034725734.1">
    <property type="nucleotide sequence ID" value="NZ_CACRUE010000005.1"/>
</dbReference>
<dbReference type="SUPFAM" id="SSF51182">
    <property type="entry name" value="RmlC-like cupins"/>
    <property type="match status" value="1"/>
</dbReference>
<dbReference type="GO" id="GO:0046872">
    <property type="term" value="F:metal ion binding"/>
    <property type="evidence" value="ECO:0007669"/>
    <property type="project" value="UniProtKB-KW"/>
</dbReference>
<dbReference type="InterPro" id="IPR014710">
    <property type="entry name" value="RmlC-like_jellyroll"/>
</dbReference>
<dbReference type="Gene3D" id="2.60.120.10">
    <property type="entry name" value="Jelly Rolls"/>
    <property type="match status" value="1"/>
</dbReference>
<name>A0A6N2YJH7_9FIRM</name>
<dbReference type="Pfam" id="PF07883">
    <property type="entry name" value="Cupin_2"/>
    <property type="match status" value="1"/>
</dbReference>
<proteinExistence type="predicted"/>
<accession>A0A6N2YJH7</accession>
<dbReference type="InterPro" id="IPR013096">
    <property type="entry name" value="Cupin_2"/>
</dbReference>
<evidence type="ECO:0000313" key="3">
    <source>
        <dbReference type="EMBL" id="VYT65978.1"/>
    </source>
</evidence>
<feature type="domain" description="Cupin type-2" evidence="2">
    <location>
        <begin position="39"/>
        <end position="105"/>
    </location>
</feature>
<dbReference type="InterPro" id="IPR011051">
    <property type="entry name" value="RmlC_Cupin_sf"/>
</dbReference>
<dbReference type="EMBL" id="CACRUE010000005">
    <property type="protein sequence ID" value="VYT65978.1"/>
    <property type="molecule type" value="Genomic_DNA"/>
</dbReference>
<dbReference type="InterPro" id="IPR051610">
    <property type="entry name" value="GPI/OXD"/>
</dbReference>
<dbReference type="AlphaFoldDB" id="A0A6N2YJH7"/>
<evidence type="ECO:0000259" key="2">
    <source>
        <dbReference type="Pfam" id="PF07883"/>
    </source>
</evidence>
<dbReference type="PANTHER" id="PTHR35848">
    <property type="entry name" value="OXALATE-BINDING PROTEIN"/>
    <property type="match status" value="1"/>
</dbReference>
<protein>
    <submittedName>
        <fullName evidence="3">Cupin domain protein</fullName>
    </submittedName>
</protein>
<dbReference type="PANTHER" id="PTHR35848:SF6">
    <property type="entry name" value="CUPIN TYPE-2 DOMAIN-CONTAINING PROTEIN"/>
    <property type="match status" value="1"/>
</dbReference>